<keyword evidence="1" id="KW-0472">Membrane</keyword>
<keyword evidence="1" id="KW-1133">Transmembrane helix</keyword>
<dbReference type="AlphaFoldDB" id="A0A252F779"/>
<keyword evidence="3" id="KW-1185">Reference proteome</keyword>
<dbReference type="EMBL" id="NHOC01000002">
    <property type="protein sequence ID" value="OUM21621.1"/>
    <property type="molecule type" value="Genomic_DNA"/>
</dbReference>
<reference evidence="2 3" key="1">
    <citation type="submission" date="2017-05" db="EMBL/GenBank/DDBJ databases">
        <title>Butyricicoccus porcorum sp. nov. a butyrate-producing bacterium from the swine intestinal tract.</title>
        <authorList>
            <person name="Trachsel J."/>
            <person name="Humphrey S."/>
            <person name="Allen H.K."/>
        </authorList>
    </citation>
    <scope>NUCLEOTIDE SEQUENCE [LARGE SCALE GENOMIC DNA]</scope>
    <source>
        <strain evidence="2">BB10</strain>
    </source>
</reference>
<accession>A0A252F779</accession>
<dbReference type="Proteomes" id="UP000194903">
    <property type="component" value="Unassembled WGS sequence"/>
</dbReference>
<comment type="caution">
    <text evidence="2">The sequence shown here is derived from an EMBL/GenBank/DDBJ whole genome shotgun (WGS) entry which is preliminary data.</text>
</comment>
<evidence type="ECO:0008006" key="4">
    <source>
        <dbReference type="Google" id="ProtNLM"/>
    </source>
</evidence>
<gene>
    <name evidence="2" type="ORF">CBW42_03405</name>
</gene>
<evidence type="ECO:0000313" key="2">
    <source>
        <dbReference type="EMBL" id="OUM21621.1"/>
    </source>
</evidence>
<sequence>MIVLLRQVILSVTAASLFGAVALALVPDGALKEAIRLGVGIVLILSLVIPLRGALPSGLSDLLPKAAEVQQDEAGDVYRAAIQEQVEAQTAEYVVQQAAEDGISCTAQATATVAEDGTVSITAVSIQPEDSVSESRLDALRNRLSTELGVPKDAILAE</sequence>
<keyword evidence="1" id="KW-0812">Transmembrane</keyword>
<evidence type="ECO:0000313" key="3">
    <source>
        <dbReference type="Proteomes" id="UP000194903"/>
    </source>
</evidence>
<name>A0A252F779_9FIRM</name>
<proteinExistence type="predicted"/>
<organism evidence="2 3">
    <name type="scientific">Butyricicoccus porcorum</name>
    <dbReference type="NCBI Taxonomy" id="1945634"/>
    <lineage>
        <taxon>Bacteria</taxon>
        <taxon>Bacillati</taxon>
        <taxon>Bacillota</taxon>
        <taxon>Clostridia</taxon>
        <taxon>Eubacteriales</taxon>
        <taxon>Butyricicoccaceae</taxon>
        <taxon>Butyricicoccus</taxon>
    </lineage>
</organism>
<dbReference type="RefSeq" id="WP_087017748.1">
    <property type="nucleotide sequence ID" value="NZ_CP178353.1"/>
</dbReference>
<protein>
    <recommendedName>
        <fullName evidence="4">Stage III sporulation protein AF</fullName>
    </recommendedName>
</protein>
<evidence type="ECO:0000256" key="1">
    <source>
        <dbReference type="SAM" id="Phobius"/>
    </source>
</evidence>
<feature type="transmembrane region" description="Helical" evidence="1">
    <location>
        <begin position="34"/>
        <end position="55"/>
    </location>
</feature>